<dbReference type="STRING" id="1227498.C492_09260"/>
<accession>L9XLZ1</accession>
<dbReference type="Gene3D" id="3.20.20.150">
    <property type="entry name" value="Divalent-metal-dependent TIM barrel enzymes"/>
    <property type="match status" value="1"/>
</dbReference>
<feature type="domain" description="Xylose isomerase-like TIM barrel" evidence="1">
    <location>
        <begin position="23"/>
        <end position="260"/>
    </location>
</feature>
<evidence type="ECO:0000259" key="1">
    <source>
        <dbReference type="Pfam" id="PF01261"/>
    </source>
</evidence>
<dbReference type="Pfam" id="PF01261">
    <property type="entry name" value="AP_endonuc_2"/>
    <property type="match status" value="1"/>
</dbReference>
<dbReference type="EMBL" id="AOIA01000082">
    <property type="protein sequence ID" value="ELY61678.1"/>
    <property type="molecule type" value="Genomic_DNA"/>
</dbReference>
<dbReference type="AlphaFoldDB" id="L9XLZ1"/>
<dbReference type="PANTHER" id="PTHR12110:SF21">
    <property type="entry name" value="XYLOSE ISOMERASE-LIKE TIM BARREL DOMAIN-CONTAINING PROTEIN"/>
    <property type="match status" value="1"/>
</dbReference>
<dbReference type="PANTHER" id="PTHR12110">
    <property type="entry name" value="HYDROXYPYRUVATE ISOMERASE"/>
    <property type="match status" value="1"/>
</dbReference>
<dbReference type="Proteomes" id="UP000011531">
    <property type="component" value="Unassembled WGS sequence"/>
</dbReference>
<dbReference type="InterPro" id="IPR013022">
    <property type="entry name" value="Xyl_isomerase-like_TIM-brl"/>
</dbReference>
<comment type="caution">
    <text evidence="2">The sequence shown here is derived from an EMBL/GenBank/DDBJ whole genome shotgun (WGS) entry which is preliminary data.</text>
</comment>
<keyword evidence="3" id="KW-1185">Reference proteome</keyword>
<dbReference type="InterPro" id="IPR036237">
    <property type="entry name" value="Xyl_isomerase-like_sf"/>
</dbReference>
<organism evidence="2 3">
    <name type="scientific">Natronococcus jeotgali DSM 18795</name>
    <dbReference type="NCBI Taxonomy" id="1227498"/>
    <lineage>
        <taxon>Archaea</taxon>
        <taxon>Methanobacteriati</taxon>
        <taxon>Methanobacteriota</taxon>
        <taxon>Stenosarchaea group</taxon>
        <taxon>Halobacteria</taxon>
        <taxon>Halobacteriales</taxon>
        <taxon>Natrialbaceae</taxon>
        <taxon>Natronococcus</taxon>
    </lineage>
</organism>
<proteinExistence type="predicted"/>
<evidence type="ECO:0000313" key="2">
    <source>
        <dbReference type="EMBL" id="ELY61678.1"/>
    </source>
</evidence>
<sequence length="270" mass="29664">MRYGLNQAGFPSDEFEETCSILTAAGYDGVEPNVERDGPLTTEEGRQVAAEAVEAHDLQVPAISTISHWEYPLSSADDELRETGLAISRDMIDAATVLGAEDVLIVPAVIEDGAAYDADYQRAVQSVRELAGYAADRGIGVAVENVQNNFLPSPNEFASFLDDVEDAGPIGAYFDIGNALRSGLPIRWLHALEGRIAKIHIKDWLTDAHRVTYPLQGDVNWERTLDAVDAIGYNGWITAEVPTYPSFPERMPGDMLETMQFLFEDGDNRR</sequence>
<protein>
    <submittedName>
        <fullName evidence="2">Sugar phosphate isomerase</fullName>
    </submittedName>
</protein>
<dbReference type="RefSeq" id="WP_008422604.1">
    <property type="nucleotide sequence ID" value="NZ_AOIA01000082.1"/>
</dbReference>
<dbReference type="SUPFAM" id="SSF51658">
    <property type="entry name" value="Xylose isomerase-like"/>
    <property type="match status" value="1"/>
</dbReference>
<name>L9XLZ1_9EURY</name>
<dbReference type="OrthoDB" id="372143at2157"/>
<evidence type="ECO:0000313" key="3">
    <source>
        <dbReference type="Proteomes" id="UP000011531"/>
    </source>
</evidence>
<dbReference type="GO" id="GO:0016853">
    <property type="term" value="F:isomerase activity"/>
    <property type="evidence" value="ECO:0007669"/>
    <property type="project" value="UniProtKB-KW"/>
</dbReference>
<gene>
    <name evidence="2" type="ORF">C492_09260</name>
</gene>
<keyword evidence="2" id="KW-0413">Isomerase</keyword>
<dbReference type="InterPro" id="IPR050312">
    <property type="entry name" value="IolE/XylAMocC-like"/>
</dbReference>
<reference evidence="2 3" key="1">
    <citation type="journal article" date="2014" name="PLoS Genet.">
        <title>Phylogenetically driven sequencing of extremely halophilic archaea reveals strategies for static and dynamic osmo-response.</title>
        <authorList>
            <person name="Becker E.A."/>
            <person name="Seitzer P.M."/>
            <person name="Tritt A."/>
            <person name="Larsen D."/>
            <person name="Krusor M."/>
            <person name="Yao A.I."/>
            <person name="Wu D."/>
            <person name="Madern D."/>
            <person name="Eisen J.A."/>
            <person name="Darling A.E."/>
            <person name="Facciotti M.T."/>
        </authorList>
    </citation>
    <scope>NUCLEOTIDE SEQUENCE [LARGE SCALE GENOMIC DNA]</scope>
    <source>
        <strain evidence="2 3">DSM 18795</strain>
    </source>
</reference>